<proteinExistence type="inferred from homology"/>
<name>A0A497XNL0_9AQUI</name>
<dbReference type="NCBIfam" id="NF004868">
    <property type="entry name" value="PRK06224.1-5"/>
    <property type="match status" value="1"/>
</dbReference>
<evidence type="ECO:0000256" key="4">
    <source>
        <dbReference type="ARBA" id="ARBA00022679"/>
    </source>
</evidence>
<dbReference type="NCBIfam" id="NF004866">
    <property type="entry name" value="PRK06224.1-3"/>
    <property type="match status" value="1"/>
</dbReference>
<reference evidence="5 6" key="1">
    <citation type="submission" date="2018-10" db="EMBL/GenBank/DDBJ databases">
        <title>Genomic Encyclopedia of Archaeal and Bacterial Type Strains, Phase II (KMG-II): from individual species to whole genera.</title>
        <authorList>
            <person name="Goeker M."/>
        </authorList>
    </citation>
    <scope>NUCLEOTIDE SEQUENCE [LARGE SCALE GENOMIC DNA]</scope>
    <source>
        <strain evidence="5 6">DSM 16510</strain>
    </source>
</reference>
<dbReference type="EC" id="2.3.3.16" evidence="3"/>
<dbReference type="Gene3D" id="1.10.230.10">
    <property type="entry name" value="Cytochrome P450-Terp, domain 2"/>
    <property type="match status" value="1"/>
</dbReference>
<dbReference type="UniPathway" id="UPA00223"/>
<keyword evidence="6" id="KW-1185">Reference proteome</keyword>
<dbReference type="CDD" id="cd06100">
    <property type="entry name" value="CCL_ACL-C"/>
    <property type="match status" value="1"/>
</dbReference>
<evidence type="ECO:0000256" key="2">
    <source>
        <dbReference type="ARBA" id="ARBA00010566"/>
    </source>
</evidence>
<evidence type="ECO:0000313" key="6">
    <source>
        <dbReference type="Proteomes" id="UP000267841"/>
    </source>
</evidence>
<dbReference type="GO" id="GO:0006099">
    <property type="term" value="P:tricarboxylic acid cycle"/>
    <property type="evidence" value="ECO:0007669"/>
    <property type="project" value="UniProtKB-UniPathway"/>
</dbReference>
<dbReference type="EMBL" id="RCCJ01000001">
    <property type="protein sequence ID" value="RLJ70527.1"/>
    <property type="molecule type" value="Genomic_DNA"/>
</dbReference>
<gene>
    <name evidence="5" type="ORF">BCF55_0803</name>
</gene>
<dbReference type="GO" id="GO:0005975">
    <property type="term" value="P:carbohydrate metabolic process"/>
    <property type="evidence" value="ECO:0007669"/>
    <property type="project" value="TreeGrafter"/>
</dbReference>
<dbReference type="PANTHER" id="PTHR11739">
    <property type="entry name" value="CITRATE SYNTHASE"/>
    <property type="match status" value="1"/>
</dbReference>
<comment type="similarity">
    <text evidence="2">Belongs to the citrate synthase family.</text>
</comment>
<dbReference type="GO" id="GO:0016829">
    <property type="term" value="F:lyase activity"/>
    <property type="evidence" value="ECO:0007669"/>
    <property type="project" value="UniProtKB-KW"/>
</dbReference>
<dbReference type="InterPro" id="IPR016143">
    <property type="entry name" value="Citrate_synth-like_sm_a-sub"/>
</dbReference>
<dbReference type="InterPro" id="IPR016142">
    <property type="entry name" value="Citrate_synth-like_lrg_a-sub"/>
</dbReference>
<evidence type="ECO:0000256" key="3">
    <source>
        <dbReference type="ARBA" id="ARBA00012972"/>
    </source>
</evidence>
<dbReference type="OrthoDB" id="9800864at2"/>
<evidence type="ECO:0000256" key="1">
    <source>
        <dbReference type="ARBA" id="ARBA00004751"/>
    </source>
</evidence>
<accession>A0A497XNL0</accession>
<comment type="caution">
    <text evidence="5">The sequence shown here is derived from an EMBL/GenBank/DDBJ whole genome shotgun (WGS) entry which is preliminary data.</text>
</comment>
<dbReference type="NCBIfam" id="NF004869">
    <property type="entry name" value="PRK06224.1-6"/>
    <property type="match status" value="1"/>
</dbReference>
<keyword evidence="5" id="KW-0456">Lyase</keyword>
<dbReference type="GO" id="GO:0036440">
    <property type="term" value="F:citrate synthase activity"/>
    <property type="evidence" value="ECO:0007669"/>
    <property type="project" value="UniProtKB-EC"/>
</dbReference>
<dbReference type="Pfam" id="PF00285">
    <property type="entry name" value="Citrate_synt"/>
    <property type="match status" value="1"/>
</dbReference>
<dbReference type="PANTHER" id="PTHR11739:SF4">
    <property type="entry name" value="CITRATE SYNTHASE, PEROXISOMAL"/>
    <property type="match status" value="1"/>
</dbReference>
<comment type="pathway">
    <text evidence="1">Carbohydrate metabolism; tricarboxylic acid cycle; isocitrate from oxaloacetate: step 1/2.</text>
</comment>
<evidence type="ECO:0000313" key="5">
    <source>
        <dbReference type="EMBL" id="RLJ70527.1"/>
    </source>
</evidence>
<dbReference type="AlphaFoldDB" id="A0A497XNL0"/>
<sequence>MAEKKWRTAITRHVEHETYVRGYRLLDLVGNLSFAQAIYLVLKGELPNEAESKMMEAIFVSVIDHGIAPPSVIAARAVASGGNSLNVGVAAGVMAFGSAHGGALEDAMRFIQENVASGRPVNEVVSEYMSQKKPIPGFGHRYYKEFDPRTRRLMELAKTYGFYGKHCEFAEKVEEEIFKQKGKRIVLNVDGAIAAVASEMGFDWRLGKGFFIIGRVPGLVAHVYEELTTEKPFSKRLNEEEETEYTGVPPRELPVEFKKV</sequence>
<dbReference type="Proteomes" id="UP000267841">
    <property type="component" value="Unassembled WGS sequence"/>
</dbReference>
<keyword evidence="4" id="KW-0808">Transferase</keyword>
<dbReference type="InterPro" id="IPR002020">
    <property type="entry name" value="Citrate_synthase"/>
</dbReference>
<dbReference type="SUPFAM" id="SSF48256">
    <property type="entry name" value="Citrate synthase"/>
    <property type="match status" value="1"/>
</dbReference>
<protein>
    <recommendedName>
        <fullName evidence="3">citrate synthase (unknown stereospecificity)</fullName>
        <ecNumber evidence="3">2.3.3.16</ecNumber>
    </recommendedName>
</protein>
<organism evidence="5 6">
    <name type="scientific">Hydrogenivirga caldilitoris</name>
    <dbReference type="NCBI Taxonomy" id="246264"/>
    <lineage>
        <taxon>Bacteria</taxon>
        <taxon>Pseudomonadati</taxon>
        <taxon>Aquificota</taxon>
        <taxon>Aquificia</taxon>
        <taxon>Aquificales</taxon>
        <taxon>Aquificaceae</taxon>
        <taxon>Hydrogenivirga</taxon>
    </lineage>
</organism>
<dbReference type="InterPro" id="IPR036969">
    <property type="entry name" value="Citrate_synthase_sf"/>
</dbReference>
<dbReference type="RefSeq" id="WP_121010308.1">
    <property type="nucleotide sequence ID" value="NZ_RCCJ01000001.1"/>
</dbReference>
<dbReference type="GO" id="GO:0005829">
    <property type="term" value="C:cytosol"/>
    <property type="evidence" value="ECO:0007669"/>
    <property type="project" value="TreeGrafter"/>
</dbReference>
<dbReference type="Gene3D" id="1.10.580.10">
    <property type="entry name" value="Citrate Synthase, domain 1"/>
    <property type="match status" value="2"/>
</dbReference>